<evidence type="ECO:0000313" key="10">
    <source>
        <dbReference type="EMBL" id="KAK0430153.1"/>
    </source>
</evidence>
<evidence type="ECO:0000256" key="6">
    <source>
        <dbReference type="ARBA" id="ARBA00022884"/>
    </source>
</evidence>
<dbReference type="GO" id="GO:0005829">
    <property type="term" value="C:cytosol"/>
    <property type="evidence" value="ECO:0007669"/>
    <property type="project" value="TreeGrafter"/>
</dbReference>
<dbReference type="AlphaFoldDB" id="A0AA39IWC6"/>
<keyword evidence="3" id="KW-0378">Hydrolase</keyword>
<dbReference type="SUPFAM" id="SSF52540">
    <property type="entry name" value="P-loop containing nucleoside triphosphate hydrolases"/>
    <property type="match status" value="1"/>
</dbReference>
<name>A0AA39IWC6_9AGAR</name>
<proteinExistence type="predicted"/>
<evidence type="ECO:0000313" key="11">
    <source>
        <dbReference type="Proteomes" id="UP001175226"/>
    </source>
</evidence>
<gene>
    <name evidence="10" type="ORF">EV421DRAFT_335651</name>
</gene>
<evidence type="ECO:0000256" key="4">
    <source>
        <dbReference type="ARBA" id="ARBA00022806"/>
    </source>
</evidence>
<dbReference type="GO" id="GO:0005524">
    <property type="term" value="F:ATP binding"/>
    <property type="evidence" value="ECO:0007669"/>
    <property type="project" value="UniProtKB-KW"/>
</dbReference>
<dbReference type="Proteomes" id="UP001175226">
    <property type="component" value="Unassembled WGS sequence"/>
</dbReference>
<comment type="caution">
    <text evidence="10">The sequence shown here is derived from an EMBL/GenBank/DDBJ whole genome shotgun (WGS) entry which is preliminary data.</text>
</comment>
<keyword evidence="11" id="KW-1185">Reference proteome</keyword>
<dbReference type="EMBL" id="JAUEPT010000166">
    <property type="protein sequence ID" value="KAK0430153.1"/>
    <property type="molecule type" value="Genomic_DNA"/>
</dbReference>
<keyword evidence="4" id="KW-0347">Helicase</keyword>
<feature type="domain" description="Helicase C-terminal" evidence="9">
    <location>
        <begin position="4"/>
        <end position="61"/>
    </location>
</feature>
<dbReference type="GO" id="GO:0003724">
    <property type="term" value="F:RNA helicase activity"/>
    <property type="evidence" value="ECO:0007669"/>
    <property type="project" value="UniProtKB-EC"/>
</dbReference>
<dbReference type="EC" id="3.6.4.13" evidence="1"/>
<dbReference type="GO" id="GO:0003723">
    <property type="term" value="F:RNA binding"/>
    <property type="evidence" value="ECO:0007669"/>
    <property type="project" value="UniProtKB-KW"/>
</dbReference>
<protein>
    <recommendedName>
        <fullName evidence="1">RNA helicase</fullName>
        <ecNumber evidence="1">3.6.4.13</ecNumber>
    </recommendedName>
</protein>
<dbReference type="PANTHER" id="PTHR47959">
    <property type="entry name" value="ATP-DEPENDENT RNA HELICASE RHLE-RELATED"/>
    <property type="match status" value="1"/>
</dbReference>
<feature type="region of interest" description="Disordered" evidence="8">
    <location>
        <begin position="60"/>
        <end position="148"/>
    </location>
</feature>
<accession>A0AA39IWC6</accession>
<organism evidence="10 11">
    <name type="scientific">Armillaria borealis</name>
    <dbReference type="NCBI Taxonomy" id="47425"/>
    <lineage>
        <taxon>Eukaryota</taxon>
        <taxon>Fungi</taxon>
        <taxon>Dikarya</taxon>
        <taxon>Basidiomycota</taxon>
        <taxon>Agaricomycotina</taxon>
        <taxon>Agaricomycetes</taxon>
        <taxon>Agaricomycetidae</taxon>
        <taxon>Agaricales</taxon>
        <taxon>Marasmiineae</taxon>
        <taxon>Physalacriaceae</taxon>
        <taxon>Armillaria</taxon>
    </lineage>
</organism>
<evidence type="ECO:0000256" key="8">
    <source>
        <dbReference type="SAM" id="MobiDB-lite"/>
    </source>
</evidence>
<evidence type="ECO:0000256" key="5">
    <source>
        <dbReference type="ARBA" id="ARBA00022840"/>
    </source>
</evidence>
<dbReference type="Gene3D" id="3.40.50.300">
    <property type="entry name" value="P-loop containing nucleotide triphosphate hydrolases"/>
    <property type="match status" value="1"/>
</dbReference>
<keyword evidence="2" id="KW-0547">Nucleotide-binding</keyword>
<keyword evidence="6" id="KW-0694">RNA-binding</keyword>
<feature type="compositionally biased region" description="Polar residues" evidence="8">
    <location>
        <begin position="111"/>
        <end position="120"/>
    </location>
</feature>
<dbReference type="PANTHER" id="PTHR47959:SF21">
    <property type="entry name" value="DEAD-BOX HELICASE 56"/>
    <property type="match status" value="1"/>
</dbReference>
<dbReference type="InterPro" id="IPR050079">
    <property type="entry name" value="DEAD_box_RNA_helicase"/>
</dbReference>
<dbReference type="InterPro" id="IPR027417">
    <property type="entry name" value="P-loop_NTPase"/>
</dbReference>
<keyword evidence="5" id="KW-0067">ATP-binding</keyword>
<dbReference type="InterPro" id="IPR001650">
    <property type="entry name" value="Helicase_C-like"/>
</dbReference>
<comment type="catalytic activity">
    <reaction evidence="7">
        <text>ATP + H2O = ADP + phosphate + H(+)</text>
        <dbReference type="Rhea" id="RHEA:13065"/>
        <dbReference type="ChEBI" id="CHEBI:15377"/>
        <dbReference type="ChEBI" id="CHEBI:15378"/>
        <dbReference type="ChEBI" id="CHEBI:30616"/>
        <dbReference type="ChEBI" id="CHEBI:43474"/>
        <dbReference type="ChEBI" id="CHEBI:456216"/>
        <dbReference type="EC" id="3.6.4.13"/>
    </reaction>
</comment>
<reference evidence="10" key="1">
    <citation type="submission" date="2023-06" db="EMBL/GenBank/DDBJ databases">
        <authorList>
            <consortium name="Lawrence Berkeley National Laboratory"/>
            <person name="Ahrendt S."/>
            <person name="Sahu N."/>
            <person name="Indic B."/>
            <person name="Wong-Bajracharya J."/>
            <person name="Merenyi Z."/>
            <person name="Ke H.-M."/>
            <person name="Monk M."/>
            <person name="Kocsube S."/>
            <person name="Drula E."/>
            <person name="Lipzen A."/>
            <person name="Balint B."/>
            <person name="Henrissat B."/>
            <person name="Andreopoulos B."/>
            <person name="Martin F.M."/>
            <person name="Harder C.B."/>
            <person name="Rigling D."/>
            <person name="Ford K.L."/>
            <person name="Foster G.D."/>
            <person name="Pangilinan J."/>
            <person name="Papanicolaou A."/>
            <person name="Barry K."/>
            <person name="LaButti K."/>
            <person name="Viragh M."/>
            <person name="Koriabine M."/>
            <person name="Yan M."/>
            <person name="Riley R."/>
            <person name="Champramary S."/>
            <person name="Plett K.L."/>
            <person name="Tsai I.J."/>
            <person name="Slot J."/>
            <person name="Sipos G."/>
            <person name="Plett J."/>
            <person name="Nagy L.G."/>
            <person name="Grigoriev I.V."/>
        </authorList>
    </citation>
    <scope>NUCLEOTIDE SEQUENCE</scope>
    <source>
        <strain evidence="10">FPL87.14</strain>
    </source>
</reference>
<feature type="compositionally biased region" description="Basic and acidic residues" evidence="8">
    <location>
        <begin position="133"/>
        <end position="148"/>
    </location>
</feature>
<evidence type="ECO:0000256" key="2">
    <source>
        <dbReference type="ARBA" id="ARBA00022741"/>
    </source>
</evidence>
<evidence type="ECO:0000256" key="7">
    <source>
        <dbReference type="ARBA" id="ARBA00047984"/>
    </source>
</evidence>
<evidence type="ECO:0000256" key="3">
    <source>
        <dbReference type="ARBA" id="ARBA00022801"/>
    </source>
</evidence>
<sequence length="148" mass="17041">MFRRKCILFVNDVDRSYRLKLFLEQFSIKSCVLNSELPLNSRYHTVQEFNKGVYDYIIATDESGTHGADQDSEDEEEEVEEESNDENEEPEQQFTSTQRELEPPSEEPSIATGSPSSRANASVLLLQSLRRSQGNERPEKMEAIENME</sequence>
<dbReference type="Pfam" id="PF00271">
    <property type="entry name" value="Helicase_C"/>
    <property type="match status" value="1"/>
</dbReference>
<dbReference type="GO" id="GO:0016787">
    <property type="term" value="F:hydrolase activity"/>
    <property type="evidence" value="ECO:0007669"/>
    <property type="project" value="UniProtKB-KW"/>
</dbReference>
<evidence type="ECO:0000256" key="1">
    <source>
        <dbReference type="ARBA" id="ARBA00012552"/>
    </source>
</evidence>
<feature type="compositionally biased region" description="Acidic residues" evidence="8">
    <location>
        <begin position="70"/>
        <end position="91"/>
    </location>
</feature>
<evidence type="ECO:0000259" key="9">
    <source>
        <dbReference type="Pfam" id="PF00271"/>
    </source>
</evidence>